<dbReference type="EMBL" id="CAJMWV010004952">
    <property type="protein sequence ID" value="CAE6506271.1"/>
    <property type="molecule type" value="Genomic_DNA"/>
</dbReference>
<dbReference type="AlphaFoldDB" id="A0A8H3D3U2"/>
<sequence>MGALLSMLYWFCTCCRRTSTPTKEVITSEKWDDLIHREAIIPILIVGRHESPRSEFIDTACSRARMEIEPEPNLKTSDVSVRLTVVDGHPFKLVNAPGFDNPHKSNLEGFMDIAQYLQSGEVKPGVKGIVYVHDVYDTLHSKALAENLNVLFSVLLGQSALHLLTILVVQPDSEDTEDTEDAEDAEYFASIIADMQAPDSVFSVAQQAGARIITSALSKAVVFDILKECVTNNFAQLQIQRDRPSNLQQAIEQALGYSDLNSVKAALAQKEESTTQRFLPDLVAARKKQDTTQKTLELTRQTLAETQRKAERYYAIYQQIEGQLGTEQKRVQEISRKLQETQAEYSSLRSQLQIQENVEQSEIVLGLKDLNRAIEDIGRAFSAHFADHYASAAFEKDVLDVTTLDARDQTALQLPFGHVEGEASFFKSSTGEGMMVEDFFDYGIRHLLCGFLWQRIFHPFHPGTSDSLDQLLASIYQDIQRREPQTVSAKWRANTFKSINEGEDRDNAKDAVIANHAREFCEGIKVLAGAFFGPAQDIQLEPTHLGQVDKLLHMAWDWNTKLKGEVIVLGDFVQTYYNPRLPLDLNLMDEFEPRKGVKAETILGTLGLGLISGQAVGGGQPPVMTVVCKAVVATESLYN</sequence>
<evidence type="ECO:0000256" key="2">
    <source>
        <dbReference type="SAM" id="SignalP"/>
    </source>
</evidence>
<evidence type="ECO:0000313" key="4">
    <source>
        <dbReference type="Proteomes" id="UP000663831"/>
    </source>
</evidence>
<evidence type="ECO:0000256" key="1">
    <source>
        <dbReference type="SAM" id="Coils"/>
    </source>
</evidence>
<gene>
    <name evidence="3" type="ORF">RDB_LOCUS125500</name>
</gene>
<reference evidence="3" key="1">
    <citation type="submission" date="2021-01" db="EMBL/GenBank/DDBJ databases">
        <authorList>
            <person name="Kaushik A."/>
        </authorList>
    </citation>
    <scope>NUCLEOTIDE SEQUENCE</scope>
    <source>
        <strain evidence="3">AG3-1AP</strain>
    </source>
</reference>
<comment type="caution">
    <text evidence="3">The sequence shown here is derived from an EMBL/GenBank/DDBJ whole genome shotgun (WGS) entry which is preliminary data.</text>
</comment>
<organism evidence="3 4">
    <name type="scientific">Rhizoctonia solani</name>
    <dbReference type="NCBI Taxonomy" id="456999"/>
    <lineage>
        <taxon>Eukaryota</taxon>
        <taxon>Fungi</taxon>
        <taxon>Dikarya</taxon>
        <taxon>Basidiomycota</taxon>
        <taxon>Agaricomycotina</taxon>
        <taxon>Agaricomycetes</taxon>
        <taxon>Cantharellales</taxon>
        <taxon>Ceratobasidiaceae</taxon>
        <taxon>Rhizoctonia</taxon>
    </lineage>
</organism>
<accession>A0A8H3D3U2</accession>
<feature type="signal peptide" evidence="2">
    <location>
        <begin position="1"/>
        <end position="17"/>
    </location>
</feature>
<proteinExistence type="predicted"/>
<feature type="chain" id="PRO_5034536961" evidence="2">
    <location>
        <begin position="18"/>
        <end position="639"/>
    </location>
</feature>
<feature type="coiled-coil region" evidence="1">
    <location>
        <begin position="324"/>
        <end position="358"/>
    </location>
</feature>
<name>A0A8H3D3U2_9AGAM</name>
<evidence type="ECO:0000313" key="3">
    <source>
        <dbReference type="EMBL" id="CAE6506271.1"/>
    </source>
</evidence>
<dbReference type="Gene3D" id="3.40.50.300">
    <property type="entry name" value="P-loop containing nucleotide triphosphate hydrolases"/>
    <property type="match status" value="1"/>
</dbReference>
<keyword evidence="1" id="KW-0175">Coiled coil</keyword>
<protein>
    <submittedName>
        <fullName evidence="3">Uncharacterized protein</fullName>
    </submittedName>
</protein>
<dbReference type="OrthoDB" id="3222645at2759"/>
<keyword evidence="2" id="KW-0732">Signal</keyword>
<dbReference type="InterPro" id="IPR027417">
    <property type="entry name" value="P-loop_NTPase"/>
</dbReference>
<dbReference type="Proteomes" id="UP000663831">
    <property type="component" value="Unassembled WGS sequence"/>
</dbReference>